<evidence type="ECO:0000259" key="1">
    <source>
        <dbReference type="Pfam" id="PF12804"/>
    </source>
</evidence>
<proteinExistence type="predicted"/>
<dbReference type="InterPro" id="IPR029044">
    <property type="entry name" value="Nucleotide-diphossugar_trans"/>
</dbReference>
<dbReference type="Pfam" id="PF12804">
    <property type="entry name" value="NTP_transf_3"/>
    <property type="match status" value="1"/>
</dbReference>
<dbReference type="PANTHER" id="PTHR43777">
    <property type="entry name" value="MOLYBDENUM COFACTOR CYTIDYLYLTRANSFERASE"/>
    <property type="match status" value="1"/>
</dbReference>
<dbReference type="RefSeq" id="WP_106345342.1">
    <property type="nucleotide sequence ID" value="NZ_PVNE01000014.1"/>
</dbReference>
<dbReference type="SUPFAM" id="SSF53448">
    <property type="entry name" value="Nucleotide-diphospho-sugar transferases"/>
    <property type="match status" value="1"/>
</dbReference>
<gene>
    <name evidence="2" type="ORF">CLV97_11423</name>
</gene>
<keyword evidence="3" id="KW-1185">Reference proteome</keyword>
<dbReference type="AlphaFoldDB" id="A0A2T0LE08"/>
<dbReference type="OrthoDB" id="285216at2"/>
<dbReference type="CDD" id="cd04182">
    <property type="entry name" value="GT_2_like_f"/>
    <property type="match status" value="1"/>
</dbReference>
<dbReference type="EMBL" id="PVNE01000014">
    <property type="protein sequence ID" value="PRX40335.1"/>
    <property type="molecule type" value="Genomic_DNA"/>
</dbReference>
<organism evidence="2 3">
    <name type="scientific">Planifilum fimeticola</name>
    <dbReference type="NCBI Taxonomy" id="201975"/>
    <lineage>
        <taxon>Bacteria</taxon>
        <taxon>Bacillati</taxon>
        <taxon>Bacillota</taxon>
        <taxon>Bacilli</taxon>
        <taxon>Bacillales</taxon>
        <taxon>Thermoactinomycetaceae</taxon>
        <taxon>Planifilum</taxon>
    </lineage>
</organism>
<keyword evidence="2" id="KW-0548">Nucleotidyltransferase</keyword>
<accession>A0A2T0LE08</accession>
<sequence length="208" mass="22853">METGVFAVILAAGTSSRMGRPKQLLDWGGVPLLQAVIRKVLDHPFSEVIAVIGYRAAEIQSAIRIEDGRFRWVVNRRYSSGQSSSLLAGVRSGKGHSSMIFLGDLPLLEGETIRRIAEEGISRLRLGDSSEPAVVRPSFRGVPGHPVFLGNCRRIDWVRLRGDTGARGLLCHVRNRTLLPVEDPGVVMDVDTPQAYESLRLLAFPSQE</sequence>
<evidence type="ECO:0000313" key="3">
    <source>
        <dbReference type="Proteomes" id="UP000237797"/>
    </source>
</evidence>
<dbReference type="PANTHER" id="PTHR43777:SF1">
    <property type="entry name" value="MOLYBDENUM COFACTOR CYTIDYLYLTRANSFERASE"/>
    <property type="match status" value="1"/>
</dbReference>
<dbReference type="GO" id="GO:0016779">
    <property type="term" value="F:nucleotidyltransferase activity"/>
    <property type="evidence" value="ECO:0007669"/>
    <property type="project" value="UniProtKB-KW"/>
</dbReference>
<keyword evidence="2" id="KW-0808">Transferase</keyword>
<protein>
    <submittedName>
        <fullName evidence="2">Molybdenum cofactor cytidylyltransferase</fullName>
    </submittedName>
</protein>
<dbReference type="Proteomes" id="UP000237797">
    <property type="component" value="Unassembled WGS sequence"/>
</dbReference>
<dbReference type="Gene3D" id="3.90.550.10">
    <property type="entry name" value="Spore Coat Polysaccharide Biosynthesis Protein SpsA, Chain A"/>
    <property type="match status" value="1"/>
</dbReference>
<feature type="domain" description="MobA-like NTP transferase" evidence="1">
    <location>
        <begin position="7"/>
        <end position="170"/>
    </location>
</feature>
<comment type="caution">
    <text evidence="2">The sequence shown here is derived from an EMBL/GenBank/DDBJ whole genome shotgun (WGS) entry which is preliminary data.</text>
</comment>
<dbReference type="InterPro" id="IPR025877">
    <property type="entry name" value="MobA-like_NTP_Trfase"/>
</dbReference>
<evidence type="ECO:0000313" key="2">
    <source>
        <dbReference type="EMBL" id="PRX40335.1"/>
    </source>
</evidence>
<reference evidence="2 3" key="1">
    <citation type="submission" date="2018-03" db="EMBL/GenBank/DDBJ databases">
        <title>Genomic Encyclopedia of Archaeal and Bacterial Type Strains, Phase II (KMG-II): from individual species to whole genera.</title>
        <authorList>
            <person name="Goeker M."/>
        </authorList>
    </citation>
    <scope>NUCLEOTIDE SEQUENCE [LARGE SCALE GENOMIC DNA]</scope>
    <source>
        <strain evidence="2 3">DSM 44946</strain>
    </source>
</reference>
<name>A0A2T0LE08_9BACL</name>